<feature type="transmembrane region" description="Helical" evidence="2">
    <location>
        <begin position="395"/>
        <end position="419"/>
    </location>
</feature>
<keyword evidence="2" id="KW-1133">Transmembrane helix</keyword>
<evidence type="ECO:0000313" key="3">
    <source>
        <dbReference type="EMBL" id="KAG2490466.1"/>
    </source>
</evidence>
<comment type="caution">
    <text evidence="3">The sequence shown here is derived from an EMBL/GenBank/DDBJ whole genome shotgun (WGS) entry which is preliminary data.</text>
</comment>
<keyword evidence="4" id="KW-1185">Reference proteome</keyword>
<feature type="region of interest" description="Disordered" evidence="1">
    <location>
        <begin position="1"/>
        <end position="53"/>
    </location>
</feature>
<feature type="region of interest" description="Disordered" evidence="1">
    <location>
        <begin position="491"/>
        <end position="512"/>
    </location>
</feature>
<feature type="compositionally biased region" description="Low complexity" evidence="1">
    <location>
        <begin position="596"/>
        <end position="611"/>
    </location>
</feature>
<proteinExistence type="predicted"/>
<feature type="compositionally biased region" description="Low complexity" evidence="1">
    <location>
        <begin position="166"/>
        <end position="186"/>
    </location>
</feature>
<gene>
    <name evidence="3" type="ORF">HYH03_011096</name>
</gene>
<dbReference type="Proteomes" id="UP000612055">
    <property type="component" value="Unassembled WGS sequence"/>
</dbReference>
<feature type="region of interest" description="Disordered" evidence="1">
    <location>
        <begin position="796"/>
        <end position="869"/>
    </location>
</feature>
<name>A0A836BVB4_9CHLO</name>
<feature type="region of interest" description="Disordered" evidence="1">
    <location>
        <begin position="578"/>
        <end position="611"/>
    </location>
</feature>
<sequence>MQAQPTPAPPLHGSPDPNPPPSSPPPPSTPSPPPSAPGTPPRAPPAPPRPPLPPSAAVVVTALEVGTYVSDPTDLQPLADALGPEYAVRIAGHKVKLALQLAINSVSGLGCSDPEVQASLASLPGQLGINASAILTTCAVLTVAPTNSSDIGVSITNATETDSGDAAAKNAAGAAAPAPIATATDGEAGGRRRRGLAQTQDQLLAAAPPPSACDEAMGLNVTLRLGPSDDAPSVTERAQALLRSLLIERSACAASPLNTNGTIPTTTTTVVTISRLLEDGGGAEDACSALDAALAAAAVAATVVFSRDGSSTAAITGGVASANNPDCAVLPATPSILSHFITEELEAATVASAAPTDVTFHRDGSALAAADNVAPSPATEPPASGSVQVVHGMPVWAIVMVAAIGTFLIAGGCVGFFVIAGRRRRASQEASSGARTFPSENAFAPEIRVIRTSMPGGGGPEFTRLPFSESGAVPPSAALAAAAASSSGAAVGGGGGSSDAAHPPAAAASGGGGAHFAGGIPLAVSRSMRDRLASAPNAVLTPSARSGRSVRDMLIGSSPAGSRASSGTAQHVLLTSNPAFDTGADADGGDGGGADGAATGRGRWPSLSGAAAQAAAAAGPAGGGRAKSISTRWPSMTGAAAAAAAVAASPSPSPSPAARLKSASARWASVSGTPVAAAAASDAAAAAAAAAGRGSTSGRWPSLTGAAAAAAAAGGAVGSTSGRWPSLNGAAAAAAAAGGAVGGTSGRWRSLTSASGAPALPLPPRPAAARSWRAVVATAAAAAEEEAAAAAAAARGAPSATAPPPRLAFSTSGAAPTDVVDPAQVTTRVESVAPGEVAVERPPQNSPLPPRPSAPGPPPPPAEEARRASVLSQVLPNAIRRASALFTGGEPRAAAYQA</sequence>
<evidence type="ECO:0000256" key="2">
    <source>
        <dbReference type="SAM" id="Phobius"/>
    </source>
</evidence>
<keyword evidence="2" id="KW-0812">Transmembrane</keyword>
<dbReference type="AlphaFoldDB" id="A0A836BVB4"/>
<accession>A0A836BVB4</accession>
<reference evidence="3" key="1">
    <citation type="journal article" date="2020" name="bioRxiv">
        <title>Comparative genomics of Chlamydomonas.</title>
        <authorList>
            <person name="Craig R.J."/>
            <person name="Hasan A.R."/>
            <person name="Ness R.W."/>
            <person name="Keightley P.D."/>
        </authorList>
    </citation>
    <scope>NUCLEOTIDE SEQUENCE</scope>
    <source>
        <strain evidence="3">CCAP 11/70</strain>
    </source>
</reference>
<feature type="region of interest" description="Disordered" evidence="1">
    <location>
        <begin position="166"/>
        <end position="196"/>
    </location>
</feature>
<evidence type="ECO:0000256" key="1">
    <source>
        <dbReference type="SAM" id="MobiDB-lite"/>
    </source>
</evidence>
<evidence type="ECO:0000313" key="4">
    <source>
        <dbReference type="Proteomes" id="UP000612055"/>
    </source>
</evidence>
<organism evidence="3 4">
    <name type="scientific">Edaphochlamys debaryana</name>
    <dbReference type="NCBI Taxonomy" id="47281"/>
    <lineage>
        <taxon>Eukaryota</taxon>
        <taxon>Viridiplantae</taxon>
        <taxon>Chlorophyta</taxon>
        <taxon>core chlorophytes</taxon>
        <taxon>Chlorophyceae</taxon>
        <taxon>CS clade</taxon>
        <taxon>Chlamydomonadales</taxon>
        <taxon>Chlamydomonadales incertae sedis</taxon>
        <taxon>Edaphochlamys</taxon>
    </lineage>
</organism>
<feature type="compositionally biased region" description="Pro residues" evidence="1">
    <location>
        <begin position="844"/>
        <end position="862"/>
    </location>
</feature>
<dbReference type="EMBL" id="JAEHOE010000061">
    <property type="protein sequence ID" value="KAG2490466.1"/>
    <property type="molecule type" value="Genomic_DNA"/>
</dbReference>
<feature type="compositionally biased region" description="Low complexity" evidence="1">
    <location>
        <begin position="498"/>
        <end position="508"/>
    </location>
</feature>
<keyword evidence="2" id="KW-0472">Membrane</keyword>
<protein>
    <submittedName>
        <fullName evidence="3">Uncharacterized protein</fullName>
    </submittedName>
</protein>